<organism evidence="2 3">
    <name type="scientific">Candidatus Mycoplasma haematobovis</name>
    <dbReference type="NCBI Taxonomy" id="432608"/>
    <lineage>
        <taxon>Bacteria</taxon>
        <taxon>Bacillati</taxon>
        <taxon>Mycoplasmatota</taxon>
        <taxon>Mollicutes</taxon>
        <taxon>Mycoplasmataceae</taxon>
        <taxon>Mycoplasma</taxon>
    </lineage>
</organism>
<reference evidence="3" key="1">
    <citation type="submission" date="2016-04" db="EMBL/GenBank/DDBJ databases">
        <authorList>
            <person name="Quiroz-Castaneda R.E."/>
            <person name="Martinez-Ocampo F."/>
        </authorList>
    </citation>
    <scope>NUCLEOTIDE SEQUENCE [LARGE SCALE GENOMIC DNA]</scope>
    <source>
        <strain evidence="3">INIFAP01</strain>
    </source>
</reference>
<dbReference type="Proteomes" id="UP000077623">
    <property type="component" value="Unassembled WGS sequence"/>
</dbReference>
<comment type="caution">
    <text evidence="2">The sequence shown here is derived from an EMBL/GenBank/DDBJ whole genome shotgun (WGS) entry which is preliminary data.</text>
</comment>
<dbReference type="RefSeq" id="WP_187150312.1">
    <property type="nucleotide sequence ID" value="NZ_LWUJ01000012.1"/>
</dbReference>
<gene>
    <name evidence="2" type="ORF">A6V39_03370</name>
</gene>
<accession>A0A1A9QD96</accession>
<evidence type="ECO:0000313" key="3">
    <source>
        <dbReference type="Proteomes" id="UP000077623"/>
    </source>
</evidence>
<sequence length="156" mass="17266">MPSSLVKILGVSGGLATVGGGATAIYLTSNSAEKEQKQNSLLQSPQIPVTESTPKKVEAKQEISSLLKGKKLLTKTDEDNEKWQEQWKAFKQAHERNAPTAPWEFPTWTDVKEIEGTINTFKDQCEKHNKKLVVDDKDTIFVAVNTYCTKDDAGTV</sequence>
<dbReference type="EMBL" id="LWUJ01000012">
    <property type="protein sequence ID" value="OAL09925.1"/>
    <property type="molecule type" value="Genomic_DNA"/>
</dbReference>
<evidence type="ECO:0000256" key="1">
    <source>
        <dbReference type="SAM" id="MobiDB-lite"/>
    </source>
</evidence>
<protein>
    <submittedName>
        <fullName evidence="2">Uncharacterized protein</fullName>
    </submittedName>
</protein>
<keyword evidence="3" id="KW-1185">Reference proteome</keyword>
<proteinExistence type="predicted"/>
<dbReference type="STRING" id="432608.A6V39_03370"/>
<name>A0A1A9QD96_9MOLU</name>
<dbReference type="AlphaFoldDB" id="A0A1A9QD96"/>
<evidence type="ECO:0000313" key="2">
    <source>
        <dbReference type="EMBL" id="OAL09925.1"/>
    </source>
</evidence>
<feature type="region of interest" description="Disordered" evidence="1">
    <location>
        <begin position="34"/>
        <end position="55"/>
    </location>
</feature>
<feature type="compositionally biased region" description="Polar residues" evidence="1">
    <location>
        <begin position="38"/>
        <end position="52"/>
    </location>
</feature>